<dbReference type="RefSeq" id="WP_150380782.1">
    <property type="nucleotide sequence ID" value="NZ_RZUI01000002.1"/>
</dbReference>
<accession>A0A5M9ZVW3</accession>
<proteinExistence type="predicted"/>
<dbReference type="AlphaFoldDB" id="A0A5M9ZVW3"/>
<organism evidence="2 3">
    <name type="scientific">Bifidobacterium tissieri</name>
    <dbReference type="NCBI Taxonomy" id="1630162"/>
    <lineage>
        <taxon>Bacteria</taxon>
        <taxon>Bacillati</taxon>
        <taxon>Actinomycetota</taxon>
        <taxon>Actinomycetes</taxon>
        <taxon>Bifidobacteriales</taxon>
        <taxon>Bifidobacteriaceae</taxon>
        <taxon>Bifidobacterium</taxon>
    </lineage>
</organism>
<feature type="compositionally biased region" description="Polar residues" evidence="1">
    <location>
        <begin position="69"/>
        <end position="78"/>
    </location>
</feature>
<sequence>MAVNITQRNKAYEHIISQINAMIENAPDHMPATYLGPGYVAAYRGALRELRSYIQQEMQPPAPMKGGSNDHTSTTANR</sequence>
<dbReference type="EMBL" id="RZUI01000002">
    <property type="protein sequence ID" value="KAA8831609.1"/>
    <property type="molecule type" value="Genomic_DNA"/>
</dbReference>
<feature type="region of interest" description="Disordered" evidence="1">
    <location>
        <begin position="56"/>
        <end position="78"/>
    </location>
</feature>
<dbReference type="OrthoDB" id="9977913at2"/>
<reference evidence="2 3" key="1">
    <citation type="journal article" date="2019" name="Syst. Appl. Microbiol.">
        <title>Characterization of Bifidobacterium species in feaces of the Egyptian fruit bat: Description of B. vespertilionis sp. nov. and B. rousetti sp. nov.</title>
        <authorList>
            <person name="Modesto M."/>
            <person name="Satti M."/>
            <person name="Watanabe K."/>
            <person name="Puglisi E."/>
            <person name="Morelli L."/>
            <person name="Huang C.-H."/>
            <person name="Liou J.-S."/>
            <person name="Miyashita M."/>
            <person name="Tamura T."/>
            <person name="Saito S."/>
            <person name="Mori K."/>
            <person name="Huang L."/>
            <person name="Sciavilla P."/>
            <person name="Sandri C."/>
            <person name="Spiezio C."/>
            <person name="Vitali F."/>
            <person name="Cavalieri D."/>
            <person name="Perpetuini G."/>
            <person name="Tofalo R."/>
            <person name="Bonetti A."/>
            <person name="Arita M."/>
            <person name="Mattarelli P."/>
        </authorList>
    </citation>
    <scope>NUCLEOTIDE SEQUENCE [LARGE SCALE GENOMIC DNA]</scope>
    <source>
        <strain evidence="2 3">RST7</strain>
    </source>
</reference>
<evidence type="ECO:0000313" key="3">
    <source>
        <dbReference type="Proteomes" id="UP000412028"/>
    </source>
</evidence>
<evidence type="ECO:0000256" key="1">
    <source>
        <dbReference type="SAM" id="MobiDB-lite"/>
    </source>
</evidence>
<protein>
    <submittedName>
        <fullName evidence="2">Uncharacterized protein</fullName>
    </submittedName>
</protein>
<dbReference type="Proteomes" id="UP000412028">
    <property type="component" value="Unassembled WGS sequence"/>
</dbReference>
<gene>
    <name evidence="2" type="ORF">EMO89_02470</name>
</gene>
<comment type="caution">
    <text evidence="2">The sequence shown here is derived from an EMBL/GenBank/DDBJ whole genome shotgun (WGS) entry which is preliminary data.</text>
</comment>
<evidence type="ECO:0000313" key="2">
    <source>
        <dbReference type="EMBL" id="KAA8831609.1"/>
    </source>
</evidence>
<name>A0A5M9ZVW3_9BIFI</name>